<sequence>AKYPKGFDINSEDNLRNGENICAMASIDCDVIQVKRFEVSTDLHKWVDEYNLNCKSTEFKNKMNNFCISLGDCGGYVNIDGKYTKNFKTSGKAPGGDLEASIIDEYESYASSEEGDFPKFISMAETDGADERDISPEGIYLPDGVGWHAFAAGLTIWAGANVALWALAVTNFWNPVGWIAAAIDIILILAWLIAWLGNIFGYGATRPRSAGFECLPWQPPIGGDDCEECNKDPLKICTEYRCKSLGQACGRIEENTDRPLCIDKYDGDDIPPT</sequence>
<gene>
    <name evidence="2" type="ORF">S03H2_41838</name>
</gene>
<accession>X1HUP1</accession>
<keyword evidence="1" id="KW-0812">Transmembrane</keyword>
<evidence type="ECO:0000313" key="2">
    <source>
        <dbReference type="EMBL" id="GAH73187.1"/>
    </source>
</evidence>
<feature type="transmembrane region" description="Helical" evidence="1">
    <location>
        <begin position="149"/>
        <end position="170"/>
    </location>
</feature>
<comment type="caution">
    <text evidence="2">The sequence shown here is derived from an EMBL/GenBank/DDBJ whole genome shotgun (WGS) entry which is preliminary data.</text>
</comment>
<dbReference type="AlphaFoldDB" id="X1HUP1"/>
<name>X1HUP1_9ZZZZ</name>
<feature type="non-terminal residue" evidence="2">
    <location>
        <position position="1"/>
    </location>
</feature>
<organism evidence="2">
    <name type="scientific">marine sediment metagenome</name>
    <dbReference type="NCBI Taxonomy" id="412755"/>
    <lineage>
        <taxon>unclassified sequences</taxon>
        <taxon>metagenomes</taxon>
        <taxon>ecological metagenomes</taxon>
    </lineage>
</organism>
<keyword evidence="1" id="KW-0472">Membrane</keyword>
<feature type="non-terminal residue" evidence="2">
    <location>
        <position position="273"/>
    </location>
</feature>
<proteinExistence type="predicted"/>
<evidence type="ECO:0000256" key="1">
    <source>
        <dbReference type="SAM" id="Phobius"/>
    </source>
</evidence>
<keyword evidence="1" id="KW-1133">Transmembrane helix</keyword>
<feature type="transmembrane region" description="Helical" evidence="1">
    <location>
        <begin position="176"/>
        <end position="200"/>
    </location>
</feature>
<dbReference type="EMBL" id="BARU01026014">
    <property type="protein sequence ID" value="GAH73187.1"/>
    <property type="molecule type" value="Genomic_DNA"/>
</dbReference>
<reference evidence="2" key="1">
    <citation type="journal article" date="2014" name="Front. Microbiol.">
        <title>High frequency of phylogenetically diverse reductive dehalogenase-homologous genes in deep subseafloor sedimentary metagenomes.</title>
        <authorList>
            <person name="Kawai M."/>
            <person name="Futagami T."/>
            <person name="Toyoda A."/>
            <person name="Takaki Y."/>
            <person name="Nishi S."/>
            <person name="Hori S."/>
            <person name="Arai W."/>
            <person name="Tsubouchi T."/>
            <person name="Morono Y."/>
            <person name="Uchiyama I."/>
            <person name="Ito T."/>
            <person name="Fujiyama A."/>
            <person name="Inagaki F."/>
            <person name="Takami H."/>
        </authorList>
    </citation>
    <scope>NUCLEOTIDE SEQUENCE</scope>
    <source>
        <strain evidence="2">Expedition CK06-06</strain>
    </source>
</reference>
<protein>
    <submittedName>
        <fullName evidence="2">Uncharacterized protein</fullName>
    </submittedName>
</protein>